<feature type="repeat" description="WD" evidence="3">
    <location>
        <begin position="261"/>
        <end position="293"/>
    </location>
</feature>
<dbReference type="InterPro" id="IPR036322">
    <property type="entry name" value="WD40_repeat_dom_sf"/>
</dbReference>
<dbReference type="PRINTS" id="PR00320">
    <property type="entry name" value="GPROTEINBRPT"/>
</dbReference>
<feature type="repeat" description="WD" evidence="3">
    <location>
        <begin position="596"/>
        <end position="639"/>
    </location>
</feature>
<evidence type="ECO:0000313" key="4">
    <source>
        <dbReference type="EMBL" id="OQR84748.1"/>
    </source>
</evidence>
<dbReference type="InterPro" id="IPR020472">
    <property type="entry name" value="WD40_PAC1"/>
</dbReference>
<gene>
    <name evidence="4" type="ORF">ACHHYP_13009</name>
</gene>
<comment type="caution">
    <text evidence="4">The sequence shown here is derived from an EMBL/GenBank/DDBJ whole genome shotgun (WGS) entry which is preliminary data.</text>
</comment>
<dbReference type="SMART" id="SM00320">
    <property type="entry name" value="WD40"/>
    <property type="match status" value="13"/>
</dbReference>
<feature type="repeat" description="WD" evidence="3">
    <location>
        <begin position="482"/>
        <end position="515"/>
    </location>
</feature>
<reference evidence="4 5" key="1">
    <citation type="journal article" date="2014" name="Genome Biol. Evol.">
        <title>The secreted proteins of Achlya hypogyna and Thraustotheca clavata identify the ancestral oomycete secretome and reveal gene acquisitions by horizontal gene transfer.</title>
        <authorList>
            <person name="Misner I."/>
            <person name="Blouin N."/>
            <person name="Leonard G."/>
            <person name="Richards T.A."/>
            <person name="Lane C.E."/>
        </authorList>
    </citation>
    <scope>NUCLEOTIDE SEQUENCE [LARGE SCALE GENOMIC DNA]</scope>
    <source>
        <strain evidence="4 5">ATCC 48635</strain>
    </source>
</reference>
<dbReference type="InterPro" id="IPR001680">
    <property type="entry name" value="WD40_rpt"/>
</dbReference>
<dbReference type="CDD" id="cd00200">
    <property type="entry name" value="WD40"/>
    <property type="match status" value="1"/>
</dbReference>
<dbReference type="PROSITE" id="PS50082">
    <property type="entry name" value="WD_REPEATS_2"/>
    <property type="match status" value="8"/>
</dbReference>
<keyword evidence="1 3" id="KW-0853">WD repeat</keyword>
<feature type="repeat" description="WD" evidence="3">
    <location>
        <begin position="219"/>
        <end position="260"/>
    </location>
</feature>
<evidence type="ECO:0000256" key="3">
    <source>
        <dbReference type="PROSITE-ProRule" id="PRU00221"/>
    </source>
</evidence>
<dbReference type="Proteomes" id="UP000243579">
    <property type="component" value="Unassembled WGS sequence"/>
</dbReference>
<protein>
    <submittedName>
        <fullName evidence="4">Uncharacterized protein</fullName>
    </submittedName>
</protein>
<evidence type="ECO:0000256" key="2">
    <source>
        <dbReference type="ARBA" id="ARBA00022737"/>
    </source>
</evidence>
<name>A0A1V9YGC1_ACHHY</name>
<dbReference type="InterPro" id="IPR015943">
    <property type="entry name" value="WD40/YVTN_repeat-like_dom_sf"/>
</dbReference>
<proteinExistence type="predicted"/>
<dbReference type="AlphaFoldDB" id="A0A1V9YGC1"/>
<dbReference type="SUPFAM" id="SSF50978">
    <property type="entry name" value="WD40 repeat-like"/>
    <property type="match status" value="2"/>
</dbReference>
<feature type="repeat" description="WD" evidence="3">
    <location>
        <begin position="395"/>
        <end position="428"/>
    </location>
</feature>
<dbReference type="EMBL" id="JNBR01001837">
    <property type="protein sequence ID" value="OQR84748.1"/>
    <property type="molecule type" value="Genomic_DNA"/>
</dbReference>
<organism evidence="4 5">
    <name type="scientific">Achlya hypogyna</name>
    <name type="common">Oomycete</name>
    <name type="synonym">Protoachlya hypogyna</name>
    <dbReference type="NCBI Taxonomy" id="1202772"/>
    <lineage>
        <taxon>Eukaryota</taxon>
        <taxon>Sar</taxon>
        <taxon>Stramenopiles</taxon>
        <taxon>Oomycota</taxon>
        <taxon>Saprolegniomycetes</taxon>
        <taxon>Saprolegniales</taxon>
        <taxon>Achlyaceae</taxon>
        <taxon>Achlya</taxon>
    </lineage>
</organism>
<dbReference type="Gene3D" id="2.130.10.10">
    <property type="entry name" value="YVTN repeat-like/Quinoprotein amine dehydrogenase"/>
    <property type="match status" value="4"/>
</dbReference>
<dbReference type="Pfam" id="PF00400">
    <property type="entry name" value="WD40"/>
    <property type="match status" value="8"/>
</dbReference>
<evidence type="ECO:0000256" key="1">
    <source>
        <dbReference type="ARBA" id="ARBA00022574"/>
    </source>
</evidence>
<feature type="repeat" description="WD" evidence="3">
    <location>
        <begin position="645"/>
        <end position="677"/>
    </location>
</feature>
<dbReference type="PANTHER" id="PTHR19848">
    <property type="entry name" value="WD40 REPEAT PROTEIN"/>
    <property type="match status" value="1"/>
</dbReference>
<dbReference type="OrthoDB" id="16717at2759"/>
<accession>A0A1V9YGC1</accession>
<dbReference type="STRING" id="1202772.A0A1V9YGC1"/>
<feature type="repeat" description="WD" evidence="3">
    <location>
        <begin position="161"/>
        <end position="196"/>
    </location>
</feature>
<feature type="repeat" description="WD" evidence="3">
    <location>
        <begin position="114"/>
        <end position="145"/>
    </location>
</feature>
<dbReference type="InterPro" id="IPR019775">
    <property type="entry name" value="WD40_repeat_CS"/>
</dbReference>
<sequence>MAELYTEARSRTCVQPIQVVGVAHDSPLSWSPSGQRLAFVAGNNSIFVCSTTGEGALAKGVVLEKIIPLFKKEVHVVMFFVDRDDMLLVAGAEGIAFVNVETGDVVNRINLGVENNHESDVTCACWLYDGLVLATGSKDTTIKLWVRDHAVATEWLCLETLAAHKAPVLTMAFNAHLNALFTSGRDSSIKNWDVRSLHPSSIHKRKDDGSISCSVQASMEGHQGDVVTLTPSENGKILFSGARDNTIKVWNVAQHRELRVIKGHTGDIRRIVLLSDDAHMYTASADGSVRLWKTLDEVNDDDAVLSAEDIERDREAADKLALEEILGATSTVVMAGIDPLAVPRDDILAVINAHDEHVFRMEVNAVAPLMATAGNHEVRIWNISNIAKPVLINEFVGHTGAVTSVSLLHDDQHLVSSSLDGRVHLYNVGSIHRETKLDVYGSVGAVALTPDQRLLFCSGNDYDIRGFVLSDASIGAHCVVELSGHAGKVYSMAASPDGSVLVSGAHDYSLCVWKLGGVSQSYQGAAVPLLNTVDAEIKTLTPTKKFNSPHEGHIFATVFNAPTGNQDIRLATCGNDHAIKIWRLRGHTLSEACHIPDAHASVISCLSWGRGASSHLLFSGGWDHTIKVWDLTAVARAPTAAIGALMGHKGRLSSLQVTEDGQLLVSTAADGTTKLWQAVAPFQLLCTYVGAVDGGASSLAVGRNIIATGYDDGMIRIWPLMRADGSVDPEYDALFLNVEEVEALKARALERMSSLRKKTPFSPTPGAPSLL</sequence>
<dbReference type="PROSITE" id="PS00678">
    <property type="entry name" value="WD_REPEATS_1"/>
    <property type="match status" value="2"/>
</dbReference>
<evidence type="ECO:0000313" key="5">
    <source>
        <dbReference type="Proteomes" id="UP000243579"/>
    </source>
</evidence>
<keyword evidence="2" id="KW-0677">Repeat</keyword>
<keyword evidence="5" id="KW-1185">Reference proteome</keyword>
<dbReference type="PANTHER" id="PTHR19848:SF8">
    <property type="entry name" value="F-BOX AND WD REPEAT DOMAIN CONTAINING 7"/>
    <property type="match status" value="1"/>
</dbReference>
<dbReference type="PROSITE" id="PS50294">
    <property type="entry name" value="WD_REPEATS_REGION"/>
    <property type="match status" value="8"/>
</dbReference>